<organism evidence="6 7">
    <name type="scientific">Elasticomyces elasticus</name>
    <dbReference type="NCBI Taxonomy" id="574655"/>
    <lineage>
        <taxon>Eukaryota</taxon>
        <taxon>Fungi</taxon>
        <taxon>Dikarya</taxon>
        <taxon>Ascomycota</taxon>
        <taxon>Pezizomycotina</taxon>
        <taxon>Dothideomycetes</taxon>
        <taxon>Dothideomycetidae</taxon>
        <taxon>Mycosphaerellales</taxon>
        <taxon>Teratosphaeriaceae</taxon>
        <taxon>Elasticomyces</taxon>
    </lineage>
</organism>
<keyword evidence="2 5" id="KW-0812">Transmembrane</keyword>
<dbReference type="Proteomes" id="UP001310594">
    <property type="component" value="Unassembled WGS sequence"/>
</dbReference>
<feature type="transmembrane region" description="Helical" evidence="5">
    <location>
        <begin position="121"/>
        <end position="139"/>
    </location>
</feature>
<comment type="subcellular location">
    <subcellularLocation>
        <location evidence="1">Membrane</location>
        <topology evidence="1">Multi-pass membrane protein</topology>
    </subcellularLocation>
</comment>
<accession>A0AAN7WBP5</accession>
<evidence type="ECO:0000313" key="6">
    <source>
        <dbReference type="EMBL" id="KAK5699628.1"/>
    </source>
</evidence>
<dbReference type="PANTHER" id="PTHR31465">
    <property type="entry name" value="PROTEIN RTA1-RELATED"/>
    <property type="match status" value="1"/>
</dbReference>
<name>A0AAN7WBP5_9PEZI</name>
<feature type="transmembrane region" description="Helical" evidence="5">
    <location>
        <begin position="159"/>
        <end position="178"/>
    </location>
</feature>
<dbReference type="AlphaFoldDB" id="A0AAN7WBP5"/>
<feature type="transmembrane region" description="Helical" evidence="5">
    <location>
        <begin position="194"/>
        <end position="215"/>
    </location>
</feature>
<reference evidence="6" key="1">
    <citation type="submission" date="2023-08" db="EMBL/GenBank/DDBJ databases">
        <title>Black Yeasts Isolated from many extreme environments.</title>
        <authorList>
            <person name="Coleine C."/>
            <person name="Stajich J.E."/>
            <person name="Selbmann L."/>
        </authorList>
    </citation>
    <scope>NUCLEOTIDE SEQUENCE</scope>
    <source>
        <strain evidence="6">CCFEE 5810</strain>
    </source>
</reference>
<sequence>MAAGADDWSLYSYDASQGAAIFFAVFLTVLGCYQIYQSFIRYRWKKFGGVMTWATTVWISGFVCRSISIHYDQNINLYIAQFVLVLMGPPLYAAAEYFILSRLLAYLPYHAPIHPGRVLSTFILLSAVVESLTASGAANSAGTGRKPAQRQRGLDCLKAALIIQCLIETLFFSLVVVLERRCRRAGSFPKHVRLVVYVLCVTSLMVLVRCIVRTIEGFQAATCDAGGLPCGYIAEHEWIFFVWETANITLFVVILAIFHPGRFLPRSSKIYLDPYDGKTERVGPGFGKADKRPFLVTVFDPFNLAGILTGKGMKLNKFWEEFQPIYNGGELIPVEHSATDTVPKAVAV</sequence>
<keyword evidence="4 5" id="KW-0472">Membrane</keyword>
<gene>
    <name evidence="6" type="ORF">LTR97_005757</name>
</gene>
<comment type="caution">
    <text evidence="6">The sequence shown here is derived from an EMBL/GenBank/DDBJ whole genome shotgun (WGS) entry which is preliminary data.</text>
</comment>
<dbReference type="PANTHER" id="PTHR31465:SF13">
    <property type="entry name" value="RTA1 DOMAIN PROTEIN-RELATED"/>
    <property type="match status" value="1"/>
</dbReference>
<dbReference type="Pfam" id="PF04479">
    <property type="entry name" value="RTA1"/>
    <property type="match status" value="1"/>
</dbReference>
<dbReference type="InterPro" id="IPR007568">
    <property type="entry name" value="RTA1"/>
</dbReference>
<dbReference type="EMBL" id="JAVRQU010000008">
    <property type="protein sequence ID" value="KAK5699628.1"/>
    <property type="molecule type" value="Genomic_DNA"/>
</dbReference>
<feature type="transmembrane region" description="Helical" evidence="5">
    <location>
        <begin position="48"/>
        <end position="71"/>
    </location>
</feature>
<evidence type="ECO:0000256" key="5">
    <source>
        <dbReference type="SAM" id="Phobius"/>
    </source>
</evidence>
<dbReference type="GO" id="GO:0016020">
    <property type="term" value="C:membrane"/>
    <property type="evidence" value="ECO:0007669"/>
    <property type="project" value="UniProtKB-SubCell"/>
</dbReference>
<evidence type="ECO:0000256" key="2">
    <source>
        <dbReference type="ARBA" id="ARBA00022692"/>
    </source>
</evidence>
<evidence type="ECO:0000256" key="1">
    <source>
        <dbReference type="ARBA" id="ARBA00004141"/>
    </source>
</evidence>
<feature type="transmembrane region" description="Helical" evidence="5">
    <location>
        <begin position="77"/>
        <end position="100"/>
    </location>
</feature>
<keyword evidence="3 5" id="KW-1133">Transmembrane helix</keyword>
<evidence type="ECO:0000256" key="4">
    <source>
        <dbReference type="ARBA" id="ARBA00023136"/>
    </source>
</evidence>
<proteinExistence type="predicted"/>
<feature type="transmembrane region" description="Helical" evidence="5">
    <location>
        <begin position="238"/>
        <end position="258"/>
    </location>
</feature>
<feature type="transmembrane region" description="Helical" evidence="5">
    <location>
        <begin position="18"/>
        <end position="36"/>
    </location>
</feature>
<evidence type="ECO:0000313" key="7">
    <source>
        <dbReference type="Proteomes" id="UP001310594"/>
    </source>
</evidence>
<protein>
    <submittedName>
        <fullName evidence="6">Uncharacterized protein</fullName>
    </submittedName>
</protein>
<evidence type="ECO:0000256" key="3">
    <source>
        <dbReference type="ARBA" id="ARBA00022989"/>
    </source>
</evidence>